<protein>
    <submittedName>
        <fullName evidence="2">SDR family oxidoreductase</fullName>
    </submittedName>
</protein>
<evidence type="ECO:0000313" key="3">
    <source>
        <dbReference type="Proteomes" id="UP001198565"/>
    </source>
</evidence>
<evidence type="ECO:0000259" key="1">
    <source>
        <dbReference type="Pfam" id="PF07993"/>
    </source>
</evidence>
<reference evidence="2 3" key="1">
    <citation type="submission" date="2021-08" db="EMBL/GenBank/DDBJ databases">
        <title>Streptomyces sp. PTM05 isolated from lichen.</title>
        <authorList>
            <person name="Somphong A."/>
            <person name="Phongsopitanun W."/>
            <person name="Tanasupawat S."/>
        </authorList>
    </citation>
    <scope>NUCLEOTIDE SEQUENCE [LARGE SCALE GENOMIC DNA]</scope>
    <source>
        <strain evidence="2 3">Ptm05</strain>
    </source>
</reference>
<feature type="domain" description="Thioester reductase (TE)" evidence="1">
    <location>
        <begin position="4"/>
        <end position="199"/>
    </location>
</feature>
<keyword evidence="3" id="KW-1185">Reference proteome</keyword>
<proteinExistence type="predicted"/>
<dbReference type="RefSeq" id="WP_222977969.1">
    <property type="nucleotide sequence ID" value="NZ_JAINVZ010000008.1"/>
</dbReference>
<sequence>MLVLTGATGFFGSHYLAAYLVQRRHDRVVALGRDSPAVARERLKSALTATRWPIDEQHLRRVKPVQIDLADPGLALDGRVYAALASQTSRLAHLAGLMAFDTSPEELNETNVVGTRHILRLAEAAGRHIRLLHISTAYVAGAGTTGVVREAVKATPGPSLTRYERTKHEAELLVRRYAQRTGRTTVIIRPSVLATDSLRQPSAPRHPLQALGAAARQLQLATARGTQATPFAPTHPVTARVHGSPESSLNILQVEHAAQALVELTDAALPHRAGPEVIHLVHPRGTPVPRLLDALVPQLPCVRLTMAEHLDHPTPLENAMRRLSRGAHLYTHLRHTYDRTNYHRVLWHLPDPPRLTHPYLLAALGTHASPCACRTTNSPPLHRSP</sequence>
<organism evidence="2 3">
    <name type="scientific">Streptantibioticus parmotrematis</name>
    <dbReference type="NCBI Taxonomy" id="2873249"/>
    <lineage>
        <taxon>Bacteria</taxon>
        <taxon>Bacillati</taxon>
        <taxon>Actinomycetota</taxon>
        <taxon>Actinomycetes</taxon>
        <taxon>Kitasatosporales</taxon>
        <taxon>Streptomycetaceae</taxon>
        <taxon>Streptantibioticus</taxon>
    </lineage>
</organism>
<dbReference type="SUPFAM" id="SSF51735">
    <property type="entry name" value="NAD(P)-binding Rossmann-fold domains"/>
    <property type="match status" value="1"/>
</dbReference>
<dbReference type="PANTHER" id="PTHR43000">
    <property type="entry name" value="DTDP-D-GLUCOSE 4,6-DEHYDRATASE-RELATED"/>
    <property type="match status" value="1"/>
</dbReference>
<dbReference type="Proteomes" id="UP001198565">
    <property type="component" value="Unassembled WGS sequence"/>
</dbReference>
<dbReference type="Gene3D" id="3.40.50.720">
    <property type="entry name" value="NAD(P)-binding Rossmann-like Domain"/>
    <property type="match status" value="1"/>
</dbReference>
<comment type="caution">
    <text evidence="2">The sequence shown here is derived from an EMBL/GenBank/DDBJ whole genome shotgun (WGS) entry which is preliminary data.</text>
</comment>
<dbReference type="InterPro" id="IPR036291">
    <property type="entry name" value="NAD(P)-bd_dom_sf"/>
</dbReference>
<name>A0ABS7QT46_9ACTN</name>
<dbReference type="Pfam" id="PF07993">
    <property type="entry name" value="NAD_binding_4"/>
    <property type="match status" value="1"/>
</dbReference>
<dbReference type="InterPro" id="IPR013120">
    <property type="entry name" value="FAR_NAD-bd"/>
</dbReference>
<dbReference type="EMBL" id="JAINVZ010000008">
    <property type="protein sequence ID" value="MBY8886098.1"/>
    <property type="molecule type" value="Genomic_DNA"/>
</dbReference>
<gene>
    <name evidence="2" type="ORF">K7472_14695</name>
</gene>
<evidence type="ECO:0000313" key="2">
    <source>
        <dbReference type="EMBL" id="MBY8886098.1"/>
    </source>
</evidence>
<accession>A0ABS7QT46</accession>